<dbReference type="GO" id="GO:0017004">
    <property type="term" value="P:cytochrome complex assembly"/>
    <property type="evidence" value="ECO:0007669"/>
    <property type="project" value="UniProtKB-KW"/>
</dbReference>
<reference evidence="7 8" key="1">
    <citation type="submission" date="2016-10" db="EMBL/GenBank/DDBJ databases">
        <authorList>
            <person name="de Groot N.N."/>
        </authorList>
    </citation>
    <scope>NUCLEOTIDE SEQUENCE [LARGE SCALE GENOMIC DNA]</scope>
    <source>
        <strain evidence="7 8">CGMCC 1.10076</strain>
    </source>
</reference>
<evidence type="ECO:0000256" key="5">
    <source>
        <dbReference type="SAM" id="SignalP"/>
    </source>
</evidence>
<dbReference type="EMBL" id="FNEZ01000001">
    <property type="protein sequence ID" value="SDJ28258.1"/>
    <property type="molecule type" value="Genomic_DNA"/>
</dbReference>
<dbReference type="GO" id="GO:0030313">
    <property type="term" value="C:cell envelope"/>
    <property type="evidence" value="ECO:0007669"/>
    <property type="project" value="UniProtKB-SubCell"/>
</dbReference>
<keyword evidence="5" id="KW-0732">Signal</keyword>
<comment type="subcellular location">
    <subcellularLocation>
        <location evidence="1">Cell envelope</location>
    </subcellularLocation>
</comment>
<dbReference type="InterPro" id="IPR050553">
    <property type="entry name" value="Thioredoxin_ResA/DsbE_sf"/>
</dbReference>
<dbReference type="InterPro" id="IPR013740">
    <property type="entry name" value="Redoxin"/>
</dbReference>
<evidence type="ECO:0000256" key="3">
    <source>
        <dbReference type="ARBA" id="ARBA00023157"/>
    </source>
</evidence>
<keyword evidence="2" id="KW-0201">Cytochrome c-type biogenesis</keyword>
<feature type="signal peptide" evidence="5">
    <location>
        <begin position="1"/>
        <end position="17"/>
    </location>
</feature>
<evidence type="ECO:0000313" key="7">
    <source>
        <dbReference type="EMBL" id="SDJ28258.1"/>
    </source>
</evidence>
<proteinExistence type="predicted"/>
<evidence type="ECO:0000256" key="2">
    <source>
        <dbReference type="ARBA" id="ARBA00022748"/>
    </source>
</evidence>
<accession>A0A1G8SGB1</accession>
<dbReference type="CDD" id="cd02966">
    <property type="entry name" value="TlpA_like_family"/>
    <property type="match status" value="1"/>
</dbReference>
<dbReference type="PANTHER" id="PTHR42852:SF6">
    <property type="entry name" value="THIOL:DISULFIDE INTERCHANGE PROTEIN DSBE"/>
    <property type="match status" value="1"/>
</dbReference>
<keyword evidence="4" id="KW-0676">Redox-active center</keyword>
<keyword evidence="7" id="KW-0413">Isomerase</keyword>
<dbReference type="GO" id="GO:0016853">
    <property type="term" value="F:isomerase activity"/>
    <property type="evidence" value="ECO:0007669"/>
    <property type="project" value="UniProtKB-KW"/>
</dbReference>
<dbReference type="Pfam" id="PF08534">
    <property type="entry name" value="Redoxin"/>
    <property type="match status" value="1"/>
</dbReference>
<keyword evidence="3" id="KW-1015">Disulfide bond</keyword>
<dbReference type="GO" id="GO:0016491">
    <property type="term" value="F:oxidoreductase activity"/>
    <property type="evidence" value="ECO:0007669"/>
    <property type="project" value="InterPro"/>
</dbReference>
<evidence type="ECO:0000259" key="6">
    <source>
        <dbReference type="PROSITE" id="PS51352"/>
    </source>
</evidence>
<keyword evidence="8" id="KW-1185">Reference proteome</keyword>
<evidence type="ECO:0000256" key="4">
    <source>
        <dbReference type="ARBA" id="ARBA00023284"/>
    </source>
</evidence>
<dbReference type="Proteomes" id="UP000199580">
    <property type="component" value="Unassembled WGS sequence"/>
</dbReference>
<evidence type="ECO:0000313" key="8">
    <source>
        <dbReference type="Proteomes" id="UP000199580"/>
    </source>
</evidence>
<protein>
    <submittedName>
        <fullName evidence="7">Thiol-disulfide isomerase or thioredoxin</fullName>
    </submittedName>
</protein>
<sequence>MKTFFLVFLFSLSHVFAQSDQLKFAATIKNRNSDSLLISSSTFQRVVKAAKNGVFNDSFTVKEGAYFLDDGTESTHLYLKNGYDLTMTIDASKFDETIHFEGNGSKENNFLASNALVEEDFVNSLGEKMTDPVFLRKSFEEHLESVNSLLSNGKYDPAFIKNVMDSKRIWMDKSIKSLEVSLNRKTINGLPSPSFKFENFAGGFSRLEDFRGKYVYIDLWATWCGPCKQEIPFLEKLQKKYRTKNIAFIGISIDKPEDAGKWKAMVAKNNMGGVQLIAGKDRQCEFMKIFEVNAIPRFILIDPNGVVVNDQSFFPSMPELQELLDKLVK</sequence>
<name>A0A1G8SGB1_9FLAO</name>
<gene>
    <name evidence="7" type="ORF">SAMN04487935_0544</name>
</gene>
<dbReference type="AlphaFoldDB" id="A0A1G8SGB1"/>
<dbReference type="InterPro" id="IPR013766">
    <property type="entry name" value="Thioredoxin_domain"/>
</dbReference>
<dbReference type="STRING" id="1128970.SAMN04487935_0544"/>
<dbReference type="SUPFAM" id="SSF52833">
    <property type="entry name" value="Thioredoxin-like"/>
    <property type="match status" value="1"/>
</dbReference>
<dbReference type="PROSITE" id="PS51352">
    <property type="entry name" value="THIOREDOXIN_2"/>
    <property type="match status" value="1"/>
</dbReference>
<dbReference type="InterPro" id="IPR036249">
    <property type="entry name" value="Thioredoxin-like_sf"/>
</dbReference>
<feature type="domain" description="Thioredoxin" evidence="6">
    <location>
        <begin position="186"/>
        <end position="329"/>
    </location>
</feature>
<dbReference type="PANTHER" id="PTHR42852">
    <property type="entry name" value="THIOL:DISULFIDE INTERCHANGE PROTEIN DSBE"/>
    <property type="match status" value="1"/>
</dbReference>
<feature type="chain" id="PRO_5011775852" evidence="5">
    <location>
        <begin position="18"/>
        <end position="329"/>
    </location>
</feature>
<organism evidence="7 8">
    <name type="scientific">Flavobacterium noncentrifugens</name>
    <dbReference type="NCBI Taxonomy" id="1128970"/>
    <lineage>
        <taxon>Bacteria</taxon>
        <taxon>Pseudomonadati</taxon>
        <taxon>Bacteroidota</taxon>
        <taxon>Flavobacteriia</taxon>
        <taxon>Flavobacteriales</taxon>
        <taxon>Flavobacteriaceae</taxon>
        <taxon>Flavobacterium</taxon>
    </lineage>
</organism>
<evidence type="ECO:0000256" key="1">
    <source>
        <dbReference type="ARBA" id="ARBA00004196"/>
    </source>
</evidence>
<dbReference type="RefSeq" id="WP_091391724.1">
    <property type="nucleotide sequence ID" value="NZ_BKAI01000002.1"/>
</dbReference>
<dbReference type="Gene3D" id="3.40.30.10">
    <property type="entry name" value="Glutaredoxin"/>
    <property type="match status" value="1"/>
</dbReference>
<dbReference type="OrthoDB" id="743079at2"/>